<dbReference type="Gene3D" id="3.40.50.720">
    <property type="entry name" value="NAD(P)-binding Rossmann-like Domain"/>
    <property type="match status" value="1"/>
</dbReference>
<evidence type="ECO:0000259" key="7">
    <source>
        <dbReference type="Pfam" id="PF03446"/>
    </source>
</evidence>
<evidence type="ECO:0000313" key="10">
    <source>
        <dbReference type="Proteomes" id="UP000196331"/>
    </source>
</evidence>
<comment type="caution">
    <text evidence="9">The sequence shown here is derived from an EMBL/GenBank/DDBJ whole genome shotgun (WGS) entry which is preliminary data.</text>
</comment>
<dbReference type="PANTHER" id="PTHR22981:SF7">
    <property type="entry name" value="3-HYDROXYISOBUTYRATE DEHYDROGENASE, MITOCHONDRIAL"/>
    <property type="match status" value="1"/>
</dbReference>
<dbReference type="InterPro" id="IPR006115">
    <property type="entry name" value="6PGDH_NADP-bd"/>
</dbReference>
<dbReference type="InterPro" id="IPR013328">
    <property type="entry name" value="6PGD_dom2"/>
</dbReference>
<evidence type="ECO:0000256" key="4">
    <source>
        <dbReference type="ARBA" id="ARBA00023027"/>
    </source>
</evidence>
<accession>A0A1R4I0D2</accession>
<sequence length="300" mass="31089">MATVAFIGLGNMGGPMAANLAKEGHTVRAYDLSEQALEAAKDHGCEVSGSAREAAAEADFVISMLPAGKHVKALYVDGDEALFEVIKPGALVIDCSTIDADTARSVAAIGEQRGIDFVDAPVSGGVSGALAGTLTFIVGGSKAQFEKVTPMLGVMGRNIFHAGDHGAGQVAKACNNMLLSVLMAGTCEAINMGVKNGLDPAVLSDIMRKSSGGNWVLNVYNPYPSVMENVPAANAYQGGFLVDLMMKDLGLAMDISQQSASPVPMGSAARTLFTQHKANGNGQLDFSSLMQLYQDKEGEG</sequence>
<dbReference type="PIRSF" id="PIRSF000103">
    <property type="entry name" value="HIBADH"/>
    <property type="match status" value="1"/>
</dbReference>
<evidence type="ECO:0000256" key="6">
    <source>
        <dbReference type="RuleBase" id="RU910714"/>
    </source>
</evidence>
<dbReference type="FunFam" id="1.10.1040.10:FF:000006">
    <property type="entry name" value="3-hydroxyisobutyrate dehydrogenase"/>
    <property type="match status" value="1"/>
</dbReference>
<feature type="domain" description="6-phosphogluconate dehydrogenase NADP-binding" evidence="7">
    <location>
        <begin position="3"/>
        <end position="163"/>
    </location>
</feature>
<dbReference type="NCBIfam" id="TIGR01692">
    <property type="entry name" value="HIBADH"/>
    <property type="match status" value="1"/>
</dbReference>
<dbReference type="EMBL" id="FUKM01000044">
    <property type="protein sequence ID" value="SJN13331.1"/>
    <property type="molecule type" value="Genomic_DNA"/>
</dbReference>
<organism evidence="9 10">
    <name type="scientific">Halomonas citrativorans</name>
    <dbReference type="NCBI Taxonomy" id="2742612"/>
    <lineage>
        <taxon>Bacteria</taxon>
        <taxon>Pseudomonadati</taxon>
        <taxon>Pseudomonadota</taxon>
        <taxon>Gammaproteobacteria</taxon>
        <taxon>Oceanospirillales</taxon>
        <taxon>Halomonadaceae</taxon>
        <taxon>Halomonas</taxon>
    </lineage>
</organism>
<dbReference type="InterPro" id="IPR008927">
    <property type="entry name" value="6-PGluconate_DH-like_C_sf"/>
</dbReference>
<dbReference type="AlphaFoldDB" id="A0A1R4I0D2"/>
<evidence type="ECO:0000256" key="1">
    <source>
        <dbReference type="ARBA" id="ARBA00009080"/>
    </source>
</evidence>
<dbReference type="SUPFAM" id="SSF48179">
    <property type="entry name" value="6-phosphogluconate dehydrogenase C-terminal domain-like"/>
    <property type="match status" value="1"/>
</dbReference>
<comment type="pathway">
    <text evidence="6">Amino-acid degradation; L-valine degradation.</text>
</comment>
<evidence type="ECO:0000256" key="5">
    <source>
        <dbReference type="PIRSR" id="PIRSR000103-1"/>
    </source>
</evidence>
<gene>
    <name evidence="9" type="ORF">CZ787_09960</name>
</gene>
<dbReference type="EC" id="1.1.1.31" evidence="6"/>
<dbReference type="GO" id="GO:0008442">
    <property type="term" value="F:3-hydroxyisobutyrate dehydrogenase activity"/>
    <property type="evidence" value="ECO:0007669"/>
    <property type="project" value="UniProtKB-EC"/>
</dbReference>
<comment type="catalytic activity">
    <reaction evidence="6">
        <text>3-hydroxy-2-methylpropanoate + NAD(+) = 2-methyl-3-oxopropanoate + NADH + H(+)</text>
        <dbReference type="Rhea" id="RHEA:17681"/>
        <dbReference type="ChEBI" id="CHEBI:11805"/>
        <dbReference type="ChEBI" id="CHEBI:15378"/>
        <dbReference type="ChEBI" id="CHEBI:57540"/>
        <dbReference type="ChEBI" id="CHEBI:57700"/>
        <dbReference type="ChEBI" id="CHEBI:57945"/>
        <dbReference type="EC" id="1.1.1.31"/>
    </reaction>
</comment>
<dbReference type="InterPro" id="IPR002204">
    <property type="entry name" value="3-OH-isobutyrate_DH-rel_CS"/>
</dbReference>
<keyword evidence="4 6" id="KW-0520">NAD</keyword>
<evidence type="ECO:0000256" key="2">
    <source>
        <dbReference type="ARBA" id="ARBA00022456"/>
    </source>
</evidence>
<dbReference type="InterPro" id="IPR036291">
    <property type="entry name" value="NAD(P)-bd_dom_sf"/>
</dbReference>
<feature type="domain" description="3-hydroxyisobutyrate dehydrogenase-like NAD-binding" evidence="8">
    <location>
        <begin position="166"/>
        <end position="293"/>
    </location>
</feature>
<dbReference type="GO" id="GO:0006574">
    <property type="term" value="P:L-valine catabolic process"/>
    <property type="evidence" value="ECO:0007669"/>
    <property type="project" value="UniProtKB-UniPathway"/>
</dbReference>
<keyword evidence="3 6" id="KW-0560">Oxidoreductase</keyword>
<comment type="similarity">
    <text evidence="1 6">Belongs to the HIBADH-related family.</text>
</comment>
<dbReference type="GO" id="GO:0051287">
    <property type="term" value="F:NAD binding"/>
    <property type="evidence" value="ECO:0007669"/>
    <property type="project" value="InterPro"/>
</dbReference>
<dbReference type="PANTHER" id="PTHR22981">
    <property type="entry name" value="3-HYDROXYISOBUTYRATE DEHYDROGENASE-RELATED"/>
    <property type="match status" value="1"/>
</dbReference>
<evidence type="ECO:0000256" key="3">
    <source>
        <dbReference type="ARBA" id="ARBA00023002"/>
    </source>
</evidence>
<evidence type="ECO:0000259" key="8">
    <source>
        <dbReference type="Pfam" id="PF14833"/>
    </source>
</evidence>
<reference evidence="9 10" key="1">
    <citation type="submission" date="2017-02" db="EMBL/GenBank/DDBJ databases">
        <authorList>
            <person name="Dridi B."/>
        </authorList>
    </citation>
    <scope>NUCLEOTIDE SEQUENCE [LARGE SCALE GENOMIC DNA]</scope>
    <source>
        <strain evidence="9 10">JB380</strain>
    </source>
</reference>
<dbReference type="GO" id="GO:0050661">
    <property type="term" value="F:NADP binding"/>
    <property type="evidence" value="ECO:0007669"/>
    <property type="project" value="InterPro"/>
</dbReference>
<dbReference type="SUPFAM" id="SSF51735">
    <property type="entry name" value="NAD(P)-binding Rossmann-fold domains"/>
    <property type="match status" value="1"/>
</dbReference>
<feature type="active site" evidence="5">
    <location>
        <position position="172"/>
    </location>
</feature>
<dbReference type="InterPro" id="IPR011548">
    <property type="entry name" value="HIBADH"/>
</dbReference>
<proteinExistence type="inferred from homology"/>
<dbReference type="PROSITE" id="PS00895">
    <property type="entry name" value="3_HYDROXYISOBUT_DH"/>
    <property type="match status" value="1"/>
</dbReference>
<evidence type="ECO:0000313" key="9">
    <source>
        <dbReference type="EMBL" id="SJN13331.1"/>
    </source>
</evidence>
<dbReference type="Pfam" id="PF14833">
    <property type="entry name" value="NAD_binding_11"/>
    <property type="match status" value="1"/>
</dbReference>
<dbReference type="UniPathway" id="UPA00362"/>
<dbReference type="Gene3D" id="1.10.1040.10">
    <property type="entry name" value="N-(1-d-carboxylethyl)-l-norvaline Dehydrogenase, domain 2"/>
    <property type="match status" value="1"/>
</dbReference>
<dbReference type="Proteomes" id="UP000196331">
    <property type="component" value="Unassembled WGS sequence"/>
</dbReference>
<dbReference type="InterPro" id="IPR015815">
    <property type="entry name" value="HIBADH-related"/>
</dbReference>
<protein>
    <recommendedName>
        <fullName evidence="6">3-hydroxyisobutyrate dehydrogenase</fullName>
        <shortName evidence="6">HIBADH</shortName>
        <ecNumber evidence="6">1.1.1.31</ecNumber>
    </recommendedName>
</protein>
<dbReference type="Pfam" id="PF03446">
    <property type="entry name" value="NAD_binding_2"/>
    <property type="match status" value="1"/>
</dbReference>
<name>A0A1R4I0D2_9GAMM</name>
<keyword evidence="2 6" id="KW-0101">Branched-chain amino acid catabolism</keyword>
<dbReference type="InterPro" id="IPR029154">
    <property type="entry name" value="HIBADH-like_NADP-bd"/>
</dbReference>